<proteinExistence type="predicted"/>
<evidence type="ECO:0000313" key="2">
    <source>
        <dbReference type="Proteomes" id="UP000026913"/>
    </source>
</evidence>
<gene>
    <name evidence="1" type="ORF">OU5_0084</name>
</gene>
<dbReference type="Proteomes" id="UP000026913">
    <property type="component" value="Chromosome"/>
</dbReference>
<protein>
    <submittedName>
        <fullName evidence="1">Putative cobalamin biosynthesis-related protein</fullName>
    </submittedName>
</protein>
<name>A0A024E4A4_9PSED</name>
<reference evidence="1 2" key="1">
    <citation type="journal article" date="2012" name="J. Bacteriol.">
        <title>Genome sequence of cold-adapted Pseudomonas mandelii strain JR-1.</title>
        <authorList>
            <person name="Jang S.H."/>
            <person name="Kim J."/>
            <person name="Kim J."/>
            <person name="Hong S."/>
            <person name="Lee C."/>
        </authorList>
    </citation>
    <scope>NUCLEOTIDE SEQUENCE [LARGE SCALE GENOMIC DNA]</scope>
    <source>
        <strain evidence="1 2">JR-1</strain>
    </source>
</reference>
<dbReference type="HOGENOM" id="CLU_3238381_0_0_6"/>
<evidence type="ECO:0000313" key="1">
    <source>
        <dbReference type="EMBL" id="AHZ67163.1"/>
    </source>
</evidence>
<sequence>MPFGKVAGIRDDNRCDGCARGRVRHRITPPGCSENLCRGRSPG</sequence>
<dbReference type="KEGG" id="pman:OU5_0084"/>
<organism evidence="1 2">
    <name type="scientific">Pseudomonas mandelii JR-1</name>
    <dbReference type="NCBI Taxonomy" id="1147786"/>
    <lineage>
        <taxon>Bacteria</taxon>
        <taxon>Pseudomonadati</taxon>
        <taxon>Pseudomonadota</taxon>
        <taxon>Gammaproteobacteria</taxon>
        <taxon>Pseudomonadales</taxon>
        <taxon>Pseudomonadaceae</taxon>
        <taxon>Pseudomonas</taxon>
    </lineage>
</organism>
<accession>A0A024E4A4</accession>
<dbReference type="AlphaFoldDB" id="A0A024E4A4"/>
<dbReference type="EMBL" id="CP005960">
    <property type="protein sequence ID" value="AHZ67163.1"/>
    <property type="molecule type" value="Genomic_DNA"/>
</dbReference>